<sequence>MSDKQSMLRVLGISGSPRNGNSKYLLSMALEAAKEVNDKLVVTELFSFKGKKFEPCNSCFSCAKEKNYGECIIKDDFQELREKWMQADAVIYSVPVYHVSIPGQLKCFIDRLGNSGKKIKDVAAPKFMKSVGAIAQGSHLFGGQELAITFLLHHAVLMNCIPVSGDGWQSYLGAAGWTITKRDRTAIENDFGENERDAEITVQAARTLGMRVTEMALILRQGMNNLQGSFAPDTTYMPILKQINS</sequence>
<accession>A0AAU9EIG4</accession>
<organism evidence="4 5">
    <name type="scientific">Desulfoferula mesophila</name>
    <dbReference type="NCBI Taxonomy" id="3058419"/>
    <lineage>
        <taxon>Bacteria</taxon>
        <taxon>Pseudomonadati</taxon>
        <taxon>Thermodesulfobacteriota</taxon>
        <taxon>Desulfarculia</taxon>
        <taxon>Desulfarculales</taxon>
        <taxon>Desulfarculaceae</taxon>
        <taxon>Desulfoferula</taxon>
    </lineage>
</organism>
<dbReference type="GO" id="GO:0016491">
    <property type="term" value="F:oxidoreductase activity"/>
    <property type="evidence" value="ECO:0007669"/>
    <property type="project" value="InterPro"/>
</dbReference>
<evidence type="ECO:0000256" key="1">
    <source>
        <dbReference type="ARBA" id="ARBA00022630"/>
    </source>
</evidence>
<protein>
    <submittedName>
        <fullName evidence="4">NAD(FAD)-dependent dehydrogenase</fullName>
    </submittedName>
</protein>
<keyword evidence="5" id="KW-1185">Reference proteome</keyword>
<evidence type="ECO:0000259" key="3">
    <source>
        <dbReference type="Pfam" id="PF03358"/>
    </source>
</evidence>
<dbReference type="KEGG" id="dmp:FAK_39740"/>
<gene>
    <name evidence="4" type="ORF">FAK_39740</name>
</gene>
<dbReference type="EMBL" id="AP028679">
    <property type="protein sequence ID" value="BEQ16908.1"/>
    <property type="molecule type" value="Genomic_DNA"/>
</dbReference>
<dbReference type="Proteomes" id="UP001366166">
    <property type="component" value="Chromosome"/>
</dbReference>
<proteinExistence type="predicted"/>
<keyword evidence="1" id="KW-0285">Flavoprotein</keyword>
<dbReference type="RefSeq" id="WP_338603427.1">
    <property type="nucleotide sequence ID" value="NZ_AP028679.1"/>
</dbReference>
<keyword evidence="2" id="KW-0288">FMN</keyword>
<evidence type="ECO:0000313" key="5">
    <source>
        <dbReference type="Proteomes" id="UP001366166"/>
    </source>
</evidence>
<feature type="domain" description="NADPH-dependent FMN reductase-like" evidence="3">
    <location>
        <begin position="9"/>
        <end position="164"/>
    </location>
</feature>
<dbReference type="Gene3D" id="3.40.50.360">
    <property type="match status" value="1"/>
</dbReference>
<evidence type="ECO:0000313" key="4">
    <source>
        <dbReference type="EMBL" id="BEQ16908.1"/>
    </source>
</evidence>
<dbReference type="PANTHER" id="PTHR43278">
    <property type="entry name" value="NAD(P)H-DEPENDENT FMN-CONTAINING OXIDOREDUCTASE YWQN-RELATED"/>
    <property type="match status" value="1"/>
</dbReference>
<name>A0AAU9EIG4_9BACT</name>
<dbReference type="Pfam" id="PF03358">
    <property type="entry name" value="FMN_red"/>
    <property type="match status" value="1"/>
</dbReference>
<reference evidence="5" key="1">
    <citation type="journal article" date="2023" name="Arch. Microbiol.">
        <title>Desulfoferula mesophilus gen. nov. sp. nov., a mesophilic sulfate-reducing bacterium isolated from a brackish lake sediment.</title>
        <authorList>
            <person name="Watanabe T."/>
            <person name="Yabe T."/>
            <person name="Tsuji J.M."/>
            <person name="Fukui M."/>
        </authorList>
    </citation>
    <scope>NUCLEOTIDE SEQUENCE [LARGE SCALE GENOMIC DNA]</scope>
    <source>
        <strain evidence="5">12FAK</strain>
    </source>
</reference>
<evidence type="ECO:0000256" key="2">
    <source>
        <dbReference type="ARBA" id="ARBA00022643"/>
    </source>
</evidence>
<dbReference type="InterPro" id="IPR005025">
    <property type="entry name" value="FMN_Rdtase-like_dom"/>
</dbReference>
<dbReference type="AlphaFoldDB" id="A0AAU9EIG4"/>
<dbReference type="InterPro" id="IPR029039">
    <property type="entry name" value="Flavoprotein-like_sf"/>
</dbReference>
<dbReference type="InterPro" id="IPR051796">
    <property type="entry name" value="ISF_SsuE-like"/>
</dbReference>
<dbReference type="PANTHER" id="PTHR43278:SF3">
    <property type="entry name" value="IRON-SULFUR FLAVOPROTEIN MJ0731"/>
    <property type="match status" value="1"/>
</dbReference>
<dbReference type="SUPFAM" id="SSF52218">
    <property type="entry name" value="Flavoproteins"/>
    <property type="match status" value="1"/>
</dbReference>